<evidence type="ECO:0000313" key="1">
    <source>
        <dbReference type="EMBL" id="CAF1479521.1"/>
    </source>
</evidence>
<dbReference type="EMBL" id="CAJNOM010002831">
    <property type="protein sequence ID" value="CAF1638190.1"/>
    <property type="molecule type" value="Genomic_DNA"/>
</dbReference>
<comment type="caution">
    <text evidence="2">The sequence shown here is derived from an EMBL/GenBank/DDBJ whole genome shotgun (WGS) entry which is preliminary data.</text>
</comment>
<dbReference type="OrthoDB" id="9986054at2759"/>
<organism evidence="2 3">
    <name type="scientific">Adineta steineri</name>
    <dbReference type="NCBI Taxonomy" id="433720"/>
    <lineage>
        <taxon>Eukaryota</taxon>
        <taxon>Metazoa</taxon>
        <taxon>Spiralia</taxon>
        <taxon>Gnathifera</taxon>
        <taxon>Rotifera</taxon>
        <taxon>Eurotatoria</taxon>
        <taxon>Bdelloidea</taxon>
        <taxon>Adinetida</taxon>
        <taxon>Adinetidae</taxon>
        <taxon>Adineta</taxon>
    </lineage>
</organism>
<accession>A0A816DS42</accession>
<dbReference type="Proteomes" id="UP000663832">
    <property type="component" value="Unassembled WGS sequence"/>
</dbReference>
<dbReference type="EMBL" id="CAJNOI010002509">
    <property type="protein sequence ID" value="CAF1479521.1"/>
    <property type="molecule type" value="Genomic_DNA"/>
</dbReference>
<protein>
    <submittedName>
        <fullName evidence="2">Uncharacterized protein</fullName>
    </submittedName>
</protein>
<reference evidence="2" key="1">
    <citation type="submission" date="2021-02" db="EMBL/GenBank/DDBJ databases">
        <authorList>
            <person name="Nowell W R."/>
        </authorList>
    </citation>
    <scope>NUCLEOTIDE SEQUENCE</scope>
</reference>
<gene>
    <name evidence="1" type="ORF">BJG266_LOCUS41982</name>
    <name evidence="2" type="ORF">QVE165_LOCUS58862</name>
</gene>
<sequence length="154" mass="18614">MGSCCRSKLNDDSYIDESYNRRIKLPNIIIIPQDSALIYLDMILSPSSIRLRNSLKEKFPNLITRESEKRIFNDMEMINKRKYYIIIIGNIHYETLRLMIKNYKIKGIYFYWNQSNLNHYFNSIKIKGVFHKQIELKKAIYYDVRFDKFYSTNV</sequence>
<dbReference type="AlphaFoldDB" id="A0A816DS42"/>
<keyword evidence="3" id="KW-1185">Reference proteome</keyword>
<proteinExistence type="predicted"/>
<dbReference type="Proteomes" id="UP000663877">
    <property type="component" value="Unassembled WGS sequence"/>
</dbReference>
<name>A0A816DS42_9BILA</name>
<evidence type="ECO:0000313" key="3">
    <source>
        <dbReference type="Proteomes" id="UP000663832"/>
    </source>
</evidence>
<evidence type="ECO:0000313" key="2">
    <source>
        <dbReference type="EMBL" id="CAF1638190.1"/>
    </source>
</evidence>